<dbReference type="STRING" id="990712.SAMN05216257_11217"/>
<proteinExistence type="predicted"/>
<dbReference type="RefSeq" id="WP_092501343.1">
    <property type="nucleotide sequence ID" value="NZ_FNFV01000012.1"/>
</dbReference>
<sequence length="312" mass="32691">MARASGARAQLALAFETTYGTTPASGFVRMPFTSCGLGAEQPLIESDLLGLGRDPAAPIRDAMTVDGDIGIPVDVEAIGYWLKALFGDPVTSGTGPYTHEFRSGAWSLPSMSIEVGMPEVPRFSMYAGCVADRLQLRMERAGNLVATVSLVAQGETTAASSQAGTPAAIALQRFGHFHGSITRNGASLGNVVVAEIEYANNLDRIETIRADGRIDGADPSVAALTGTIDVRFADTTLVDQAVAGGACELEFAWALPSGESLTITAHSVFLPRPRLAIEGPRGVQASFAWQGARDDALGRMCTVTLVNNVSAF</sequence>
<dbReference type="AlphaFoldDB" id="A0A1G9HC62"/>
<name>A0A1G9HC62_9RHOB</name>
<dbReference type="Proteomes" id="UP000199328">
    <property type="component" value="Unassembled WGS sequence"/>
</dbReference>
<gene>
    <name evidence="1" type="ORF">SAMN05216257_11217</name>
</gene>
<keyword evidence="2" id="KW-1185">Reference proteome</keyword>
<dbReference type="OrthoDB" id="1680496at2"/>
<reference evidence="2" key="1">
    <citation type="submission" date="2016-10" db="EMBL/GenBank/DDBJ databases">
        <authorList>
            <person name="Varghese N."/>
            <person name="Submissions S."/>
        </authorList>
    </citation>
    <scope>NUCLEOTIDE SEQUENCE [LARGE SCALE GENOMIC DNA]</scope>
    <source>
        <strain evidence="2">CGMCC 1.10789</strain>
    </source>
</reference>
<protein>
    <submittedName>
        <fullName evidence="1">Uncharacterized protein</fullName>
    </submittedName>
</protein>
<dbReference type="EMBL" id="FNFV01000012">
    <property type="protein sequence ID" value="SDL10611.1"/>
    <property type="molecule type" value="Genomic_DNA"/>
</dbReference>
<dbReference type="Pfam" id="PF18906">
    <property type="entry name" value="Phage_tube_2"/>
    <property type="match status" value="1"/>
</dbReference>
<organism evidence="1 2">
    <name type="scientific">Meinhardsimonia xiamenensis</name>
    <dbReference type="NCBI Taxonomy" id="990712"/>
    <lineage>
        <taxon>Bacteria</taxon>
        <taxon>Pseudomonadati</taxon>
        <taxon>Pseudomonadota</taxon>
        <taxon>Alphaproteobacteria</taxon>
        <taxon>Rhodobacterales</taxon>
        <taxon>Paracoccaceae</taxon>
        <taxon>Meinhardsimonia</taxon>
    </lineage>
</organism>
<evidence type="ECO:0000313" key="2">
    <source>
        <dbReference type="Proteomes" id="UP000199328"/>
    </source>
</evidence>
<dbReference type="InterPro" id="IPR044000">
    <property type="entry name" value="Phage_tube_2"/>
</dbReference>
<accession>A0A1G9HC62</accession>
<evidence type="ECO:0000313" key="1">
    <source>
        <dbReference type="EMBL" id="SDL10611.1"/>
    </source>
</evidence>